<name>A0A1R1SDB1_9ACTN</name>
<dbReference type="AlphaFoldDB" id="A0A1R1SDB1"/>
<dbReference type="RefSeq" id="WP_143615473.1">
    <property type="nucleotide sequence ID" value="NZ_ASQP01000346.1"/>
</dbReference>
<feature type="non-terminal residue" evidence="1">
    <location>
        <position position="81"/>
    </location>
</feature>
<sequence>MPPSRPPGRHADSLAPDFWAAGCYLRERLTPDSAPPDPADPDLAAARLAGWRALAPFRGPEERFADGLRPVGVTAPTLYRL</sequence>
<dbReference type="Proteomes" id="UP000186168">
    <property type="component" value="Unassembled WGS sequence"/>
</dbReference>
<organism evidence="1 2">
    <name type="scientific">Streptomyces sparsogenes DSM 40356</name>
    <dbReference type="NCBI Taxonomy" id="1331668"/>
    <lineage>
        <taxon>Bacteria</taxon>
        <taxon>Bacillati</taxon>
        <taxon>Actinomycetota</taxon>
        <taxon>Actinomycetes</taxon>
        <taxon>Kitasatosporales</taxon>
        <taxon>Streptomycetaceae</taxon>
        <taxon>Streptomyces</taxon>
    </lineage>
</organism>
<evidence type="ECO:0000313" key="2">
    <source>
        <dbReference type="Proteomes" id="UP000186168"/>
    </source>
</evidence>
<evidence type="ECO:0000313" key="1">
    <source>
        <dbReference type="EMBL" id="OMI36275.1"/>
    </source>
</evidence>
<reference evidence="1 2" key="1">
    <citation type="submission" date="2013-05" db="EMBL/GenBank/DDBJ databases">
        <title>Genome sequence of Streptomyces sparsogenes DSM 40356.</title>
        <authorList>
            <person name="Coyne S."/>
            <person name="Seebeck F.P."/>
        </authorList>
    </citation>
    <scope>NUCLEOTIDE SEQUENCE [LARGE SCALE GENOMIC DNA]</scope>
    <source>
        <strain evidence="1 2">DSM 40356</strain>
    </source>
</reference>
<keyword evidence="2" id="KW-1185">Reference proteome</keyword>
<accession>A0A1R1SDB1</accession>
<protein>
    <submittedName>
        <fullName evidence="1">Uncharacterized protein</fullName>
    </submittedName>
</protein>
<comment type="caution">
    <text evidence="1">The sequence shown here is derived from an EMBL/GenBank/DDBJ whole genome shotgun (WGS) entry which is preliminary data.</text>
</comment>
<proteinExistence type="predicted"/>
<dbReference type="EMBL" id="ASQP01000346">
    <property type="protein sequence ID" value="OMI36275.1"/>
    <property type="molecule type" value="Genomic_DNA"/>
</dbReference>
<gene>
    <name evidence="1" type="ORF">SPAR_27046</name>
</gene>